<dbReference type="GO" id="GO:0006313">
    <property type="term" value="P:DNA transposition"/>
    <property type="evidence" value="ECO:0007669"/>
    <property type="project" value="InterPro"/>
</dbReference>
<dbReference type="eggNOG" id="COG2963">
    <property type="taxonomic scope" value="Bacteria"/>
</dbReference>
<evidence type="ECO:0000313" key="3">
    <source>
        <dbReference type="Proteomes" id="UP000182466"/>
    </source>
</evidence>
<dbReference type="InterPro" id="IPR036388">
    <property type="entry name" value="WH-like_DNA-bd_sf"/>
</dbReference>
<dbReference type="NCBIfam" id="NF047595">
    <property type="entry name" value="IS66_ISRel24_TnpA"/>
    <property type="match status" value="1"/>
</dbReference>
<organism evidence="2 3">
    <name type="scientific">Sedimentitalea nanhaiensis</name>
    <dbReference type="NCBI Taxonomy" id="999627"/>
    <lineage>
        <taxon>Bacteria</taxon>
        <taxon>Pseudomonadati</taxon>
        <taxon>Pseudomonadota</taxon>
        <taxon>Alphaproteobacteria</taxon>
        <taxon>Rhodobacterales</taxon>
        <taxon>Paracoccaceae</taxon>
        <taxon>Sedimentitalea</taxon>
    </lineage>
</organism>
<evidence type="ECO:0000256" key="1">
    <source>
        <dbReference type="ARBA" id="ARBA00009964"/>
    </source>
</evidence>
<evidence type="ECO:0000313" key="2">
    <source>
        <dbReference type="EMBL" id="SFU22005.1"/>
    </source>
</evidence>
<dbReference type="RefSeq" id="WP_027261415.1">
    <property type="nucleotide sequence ID" value="NZ_FPAW01000080.1"/>
</dbReference>
<dbReference type="Proteomes" id="UP000182466">
    <property type="component" value="Unassembled WGS sequence"/>
</dbReference>
<dbReference type="PANTHER" id="PTHR37936:SF3">
    <property type="entry name" value="TRANSPOSASE INSC FOR INSERTION ELEMENT IS2A-RELATED"/>
    <property type="match status" value="1"/>
</dbReference>
<sequence length="134" mass="14323">MENTSEFLTRLGVEVSQTGHRRWPDRVKAQIVAETLAPGATVNDVARKYDLRPNHLSAWRRMAKDGDLVLSAPDAEAEFAPLVVFDVETPPTAEDAVPVTFTVEIMAGSVSVRLDGATPAGRIAEIVRAVGGGA</sequence>
<comment type="similarity">
    <text evidence="1">Belongs to the transposase 8 family.</text>
</comment>
<dbReference type="OrthoDB" id="9800877at2"/>
<dbReference type="STRING" id="999627.SAMN05216236_1802"/>
<protein>
    <submittedName>
        <fullName evidence="2">Transposase</fullName>
    </submittedName>
</protein>
<dbReference type="EMBL" id="FPAW01000080">
    <property type="protein sequence ID" value="SFU22005.1"/>
    <property type="molecule type" value="Genomic_DNA"/>
</dbReference>
<proteinExistence type="inferred from homology"/>
<dbReference type="InterPro" id="IPR002514">
    <property type="entry name" value="Transposase_8"/>
</dbReference>
<reference evidence="2 3" key="1">
    <citation type="submission" date="2016-10" db="EMBL/GenBank/DDBJ databases">
        <authorList>
            <person name="de Groot N.N."/>
        </authorList>
    </citation>
    <scope>NUCLEOTIDE SEQUENCE [LARGE SCALE GENOMIC DNA]</scope>
    <source>
        <strain evidence="2 3">CGMCC 1.10959</strain>
    </source>
</reference>
<dbReference type="PANTHER" id="PTHR37936">
    <property type="entry name" value="TRANSPOSASE INSC FOR INSERTION ELEMENT IS2A-RELATED"/>
    <property type="match status" value="1"/>
</dbReference>
<dbReference type="SUPFAM" id="SSF48295">
    <property type="entry name" value="TrpR-like"/>
    <property type="match status" value="1"/>
</dbReference>
<keyword evidence="3" id="KW-1185">Reference proteome</keyword>
<dbReference type="InterPro" id="IPR010921">
    <property type="entry name" value="Trp_repressor/repl_initiator"/>
</dbReference>
<gene>
    <name evidence="2" type="ORF">SAMN05216236_1802</name>
</gene>
<accession>A0A1I7EDR1</accession>
<dbReference type="AlphaFoldDB" id="A0A1I7EDR1"/>
<dbReference type="GO" id="GO:0043565">
    <property type="term" value="F:sequence-specific DNA binding"/>
    <property type="evidence" value="ECO:0007669"/>
    <property type="project" value="InterPro"/>
</dbReference>
<name>A0A1I7EDR1_9RHOB</name>
<dbReference type="Gene3D" id="1.10.10.10">
    <property type="entry name" value="Winged helix-like DNA-binding domain superfamily/Winged helix DNA-binding domain"/>
    <property type="match status" value="1"/>
</dbReference>
<dbReference type="Pfam" id="PF01527">
    <property type="entry name" value="HTH_Tnp_1"/>
    <property type="match status" value="1"/>
</dbReference>
<dbReference type="GO" id="GO:0004803">
    <property type="term" value="F:transposase activity"/>
    <property type="evidence" value="ECO:0007669"/>
    <property type="project" value="InterPro"/>
</dbReference>